<evidence type="ECO:0000313" key="3">
    <source>
        <dbReference type="EMBL" id="MBD9361748.1"/>
    </source>
</evidence>
<comment type="caution">
    <text evidence="3">The sequence shown here is derived from an EMBL/GenBank/DDBJ whole genome shotgun (WGS) entry which is preliminary data.</text>
</comment>
<feature type="signal peptide" evidence="2">
    <location>
        <begin position="1"/>
        <end position="23"/>
    </location>
</feature>
<evidence type="ECO:0000256" key="1">
    <source>
        <dbReference type="SAM" id="MobiDB-lite"/>
    </source>
</evidence>
<protein>
    <submittedName>
        <fullName evidence="3">Uncharacterized protein</fullName>
    </submittedName>
</protein>
<evidence type="ECO:0000313" key="4">
    <source>
        <dbReference type="Proteomes" id="UP000641152"/>
    </source>
</evidence>
<accession>A0ABR9DHI7</accession>
<keyword evidence="2" id="KW-0732">Signal</keyword>
<reference evidence="3 4" key="1">
    <citation type="submission" date="2020-09" db="EMBL/GenBank/DDBJ databases">
        <title>Methylomonas albis sp. nov. and Methylomonas fluvii sp. nov.: Two cold-adapted methanotrophs from the River Elbe and an amended description of Methylovulum psychrotolerans strain Eb1.</title>
        <authorList>
            <person name="Bussmann I.K."/>
            <person name="Klings K.-W."/>
            <person name="Warnstedt J."/>
            <person name="Hoppert M."/>
            <person name="Saborowski A."/>
            <person name="Horn F."/>
            <person name="Liebner S."/>
        </authorList>
    </citation>
    <scope>NUCLEOTIDE SEQUENCE [LARGE SCALE GENOMIC DNA]</scope>
    <source>
        <strain evidence="3 4">EbB</strain>
    </source>
</reference>
<evidence type="ECO:0000256" key="2">
    <source>
        <dbReference type="SAM" id="SignalP"/>
    </source>
</evidence>
<name>A0ABR9DHI7_9GAMM</name>
<dbReference type="RefSeq" id="WP_192394524.1">
    <property type="nucleotide sequence ID" value="NZ_CAJHIU010000002.1"/>
</dbReference>
<keyword evidence="4" id="KW-1185">Reference proteome</keyword>
<sequence>MNRFVSLNLLAATLVGFAGATSAADPVPTTSFNLIGYIQQFRMCVASDGPWCADPNDPRAGAIMKVNGITVIVPKNSYVVMPGSYLKPKDIFDKKLPVAGVGQSGLALEDTPPPAYPYTADLIGNIVDGEYRAGLVNIMQLPLQTASGFIKDITADGEMLIGPALNNPAVSMRVRLNDPDIGTGTGRYGKAQSADERFRADQGNPTVHAATGYPLCVPKPATPECPASNRPNGADGKPLHRFTVGTTAALNDAPACGSACNANKMVPLAVDDYVTYTGILVKEPTASDPNASYISASALEADLGIFTEKGKNPAYVFIEEALLGSGGSAFPGLDQETGPGKVVPGQNLVTRFRIVGFTTDPSRNVDVFALDAKMPIEKGKFTERLLSSVRPEPVAPMGRFRITVDQQVFMPPTREIRARIQGILGSSVLPPAEPAKAANGLIYGEYTAPVAEYIFPEGRVFGAKKPLPGAIPANFEDLCFLSRGWWPEDEDKPLQALEPWPESGHDRLSSSFCN</sequence>
<organism evidence="3 4">
    <name type="scientific">Methylomonas fluvii</name>
    <dbReference type="NCBI Taxonomy" id="1854564"/>
    <lineage>
        <taxon>Bacteria</taxon>
        <taxon>Pseudomonadati</taxon>
        <taxon>Pseudomonadota</taxon>
        <taxon>Gammaproteobacteria</taxon>
        <taxon>Methylococcales</taxon>
        <taxon>Methylococcaceae</taxon>
        <taxon>Methylomonas</taxon>
    </lineage>
</organism>
<proteinExistence type="predicted"/>
<feature type="chain" id="PRO_5046423117" evidence="2">
    <location>
        <begin position="24"/>
        <end position="514"/>
    </location>
</feature>
<feature type="region of interest" description="Disordered" evidence="1">
    <location>
        <begin position="494"/>
        <end position="514"/>
    </location>
</feature>
<dbReference type="Proteomes" id="UP000641152">
    <property type="component" value="Unassembled WGS sequence"/>
</dbReference>
<gene>
    <name evidence="3" type="ORF">EBB_14705</name>
</gene>
<dbReference type="EMBL" id="JACXST010000002">
    <property type="protein sequence ID" value="MBD9361748.1"/>
    <property type="molecule type" value="Genomic_DNA"/>
</dbReference>